<accession>A0A1V9Z0J8</accession>
<feature type="transmembrane region" description="Helical" evidence="12">
    <location>
        <begin position="192"/>
        <end position="213"/>
    </location>
</feature>
<evidence type="ECO:0000256" key="7">
    <source>
        <dbReference type="ARBA" id="ARBA00022989"/>
    </source>
</evidence>
<evidence type="ECO:0000256" key="10">
    <source>
        <dbReference type="ARBA" id="ARBA00023209"/>
    </source>
</evidence>
<evidence type="ECO:0000256" key="2">
    <source>
        <dbReference type="ARBA" id="ARBA00022475"/>
    </source>
</evidence>
<evidence type="ECO:0000256" key="12">
    <source>
        <dbReference type="SAM" id="Phobius"/>
    </source>
</evidence>
<keyword evidence="2" id="KW-1003">Cell membrane</keyword>
<gene>
    <name evidence="13" type="ORF">ACHHYP_04556</name>
</gene>
<dbReference type="STRING" id="1202772.A0A1V9Z0J8"/>
<dbReference type="Pfam" id="PF01148">
    <property type="entry name" value="CTP_transf_1"/>
    <property type="match status" value="1"/>
</dbReference>
<evidence type="ECO:0000256" key="11">
    <source>
        <dbReference type="ARBA" id="ARBA00023264"/>
    </source>
</evidence>
<evidence type="ECO:0000256" key="9">
    <source>
        <dbReference type="ARBA" id="ARBA00023136"/>
    </source>
</evidence>
<keyword evidence="5 12" id="KW-0812">Transmembrane</keyword>
<feature type="transmembrane region" description="Helical" evidence="12">
    <location>
        <begin position="92"/>
        <end position="110"/>
    </location>
</feature>
<evidence type="ECO:0000256" key="3">
    <source>
        <dbReference type="ARBA" id="ARBA00022516"/>
    </source>
</evidence>
<comment type="subcellular location">
    <subcellularLocation>
        <location evidence="1">Cell membrane</location>
        <topology evidence="1">Multi-pass membrane protein</topology>
    </subcellularLocation>
</comment>
<dbReference type="OrthoDB" id="10260889at2759"/>
<sequence>MAVDWARRVGTFVVAAPIAIYLLCSAAGTAVLATLIQTGCLLEFRLNVCPPILLHMAGRKPSGSAPWLHAATLAALGALVAGAATIDKWTHDAVATGVYFAVFSMHLLFAKFLPEPTLHAGLLSLILDLVALAYIVHGFGHAILVRQASATYGQGLQIMTLATSWICDTGALVAGSLFGSGKLLAAVSPGKTTAGGLGGIVFSVATVLGASLLPEAYACLPPLPLAQQVVLGVAMGVACIAGDLVESYLKRVAQVKDSGVFFPGHGGCLDRMDSLLFVAPLMYYVLTFLERA</sequence>
<evidence type="ECO:0000256" key="6">
    <source>
        <dbReference type="ARBA" id="ARBA00022695"/>
    </source>
</evidence>
<keyword evidence="9 12" id="KW-0472">Membrane</keyword>
<protein>
    <submittedName>
        <fullName evidence="13">Phosphatidate cytidylyltransferase</fullName>
    </submittedName>
</protein>
<evidence type="ECO:0000313" key="13">
    <source>
        <dbReference type="EMBL" id="OQR91574.1"/>
    </source>
</evidence>
<dbReference type="GO" id="GO:0005886">
    <property type="term" value="C:plasma membrane"/>
    <property type="evidence" value="ECO:0007669"/>
    <property type="project" value="UniProtKB-SubCell"/>
</dbReference>
<feature type="transmembrane region" description="Helical" evidence="12">
    <location>
        <begin position="156"/>
        <end position="180"/>
    </location>
</feature>
<proteinExistence type="predicted"/>
<dbReference type="GO" id="GO:0016024">
    <property type="term" value="P:CDP-diacylglycerol biosynthetic process"/>
    <property type="evidence" value="ECO:0007669"/>
    <property type="project" value="TreeGrafter"/>
</dbReference>
<keyword evidence="11" id="KW-1208">Phospholipid metabolism</keyword>
<feature type="transmembrane region" description="Helical" evidence="12">
    <location>
        <begin position="122"/>
        <end position="144"/>
    </location>
</feature>
<dbReference type="AlphaFoldDB" id="A0A1V9Z0J8"/>
<dbReference type="Proteomes" id="UP000243579">
    <property type="component" value="Unassembled WGS sequence"/>
</dbReference>
<evidence type="ECO:0000256" key="5">
    <source>
        <dbReference type="ARBA" id="ARBA00022692"/>
    </source>
</evidence>
<name>A0A1V9Z0J8_ACHHY</name>
<keyword evidence="6 13" id="KW-0548">Nucleotidyltransferase</keyword>
<keyword evidence="10" id="KW-0594">Phospholipid biosynthesis</keyword>
<dbReference type="EMBL" id="JNBR01000515">
    <property type="protein sequence ID" value="OQR91574.1"/>
    <property type="molecule type" value="Genomic_DNA"/>
</dbReference>
<dbReference type="GO" id="GO:0004605">
    <property type="term" value="F:phosphatidate cytidylyltransferase activity"/>
    <property type="evidence" value="ECO:0007669"/>
    <property type="project" value="TreeGrafter"/>
</dbReference>
<dbReference type="PANTHER" id="PTHR46382">
    <property type="entry name" value="PHOSPHATIDATE CYTIDYLYLTRANSFERASE"/>
    <property type="match status" value="1"/>
</dbReference>
<keyword evidence="14" id="KW-1185">Reference proteome</keyword>
<keyword evidence="3" id="KW-0444">Lipid biosynthesis</keyword>
<evidence type="ECO:0000256" key="8">
    <source>
        <dbReference type="ARBA" id="ARBA00023098"/>
    </source>
</evidence>
<evidence type="ECO:0000313" key="14">
    <source>
        <dbReference type="Proteomes" id="UP000243579"/>
    </source>
</evidence>
<keyword evidence="8" id="KW-0443">Lipid metabolism</keyword>
<feature type="transmembrane region" description="Helical" evidence="12">
    <location>
        <begin position="66"/>
        <end position="86"/>
    </location>
</feature>
<keyword evidence="7 12" id="KW-1133">Transmembrane helix</keyword>
<keyword evidence="4 13" id="KW-0808">Transferase</keyword>
<evidence type="ECO:0000256" key="4">
    <source>
        <dbReference type="ARBA" id="ARBA00022679"/>
    </source>
</evidence>
<reference evidence="13 14" key="1">
    <citation type="journal article" date="2014" name="Genome Biol. Evol.">
        <title>The secreted proteins of Achlya hypogyna and Thraustotheca clavata identify the ancestral oomycete secretome and reveal gene acquisitions by horizontal gene transfer.</title>
        <authorList>
            <person name="Misner I."/>
            <person name="Blouin N."/>
            <person name="Leonard G."/>
            <person name="Richards T.A."/>
            <person name="Lane C.E."/>
        </authorList>
    </citation>
    <scope>NUCLEOTIDE SEQUENCE [LARGE SCALE GENOMIC DNA]</scope>
    <source>
        <strain evidence="13 14">ATCC 48635</strain>
    </source>
</reference>
<comment type="caution">
    <text evidence="13">The sequence shown here is derived from an EMBL/GenBank/DDBJ whole genome shotgun (WGS) entry which is preliminary data.</text>
</comment>
<dbReference type="PANTHER" id="PTHR46382:SF1">
    <property type="entry name" value="PHOSPHATIDATE CYTIDYLYLTRANSFERASE"/>
    <property type="match status" value="1"/>
</dbReference>
<feature type="transmembrane region" description="Helical" evidence="12">
    <location>
        <begin position="12"/>
        <end position="36"/>
    </location>
</feature>
<organism evidence="13 14">
    <name type="scientific">Achlya hypogyna</name>
    <name type="common">Oomycete</name>
    <name type="synonym">Protoachlya hypogyna</name>
    <dbReference type="NCBI Taxonomy" id="1202772"/>
    <lineage>
        <taxon>Eukaryota</taxon>
        <taxon>Sar</taxon>
        <taxon>Stramenopiles</taxon>
        <taxon>Oomycota</taxon>
        <taxon>Saprolegniomycetes</taxon>
        <taxon>Saprolegniales</taxon>
        <taxon>Achlyaceae</taxon>
        <taxon>Achlya</taxon>
    </lineage>
</organism>
<evidence type="ECO:0000256" key="1">
    <source>
        <dbReference type="ARBA" id="ARBA00004651"/>
    </source>
</evidence>